<dbReference type="Proteomes" id="UP000003856">
    <property type="component" value="Unassembled WGS sequence"/>
</dbReference>
<protein>
    <submittedName>
        <fullName evidence="2">Uncharacterized protein</fullName>
    </submittedName>
</protein>
<sequence>MTTHSSQNPHDKQPPHTGKVANDVNKVGEQDPTQLNQGKRTPESRSDRESHVGGSNQTQSRRGSVANGNRS</sequence>
<organism evidence="2 3">
    <name type="scientific">Acidovorax delafieldii 2AN</name>
    <dbReference type="NCBI Taxonomy" id="573060"/>
    <lineage>
        <taxon>Bacteria</taxon>
        <taxon>Pseudomonadati</taxon>
        <taxon>Pseudomonadota</taxon>
        <taxon>Betaproteobacteria</taxon>
        <taxon>Burkholderiales</taxon>
        <taxon>Comamonadaceae</taxon>
        <taxon>Acidovorax</taxon>
    </lineage>
</organism>
<dbReference type="PATRIC" id="fig|573060.9.peg.888"/>
<comment type="caution">
    <text evidence="2">The sequence shown here is derived from an EMBL/GenBank/DDBJ whole genome shotgun (WGS) entry which is preliminary data.</text>
</comment>
<feature type="region of interest" description="Disordered" evidence="1">
    <location>
        <begin position="1"/>
        <end position="71"/>
    </location>
</feature>
<feature type="compositionally biased region" description="Basic and acidic residues" evidence="1">
    <location>
        <begin position="40"/>
        <end position="51"/>
    </location>
</feature>
<dbReference type="RefSeq" id="WP_005799797.1">
    <property type="nucleotide sequence ID" value="NZ_ACQT01000282.1"/>
</dbReference>
<proteinExistence type="predicted"/>
<dbReference type="EMBL" id="ACQT01000282">
    <property type="protein sequence ID" value="EER58366.1"/>
    <property type="molecule type" value="Genomic_DNA"/>
</dbReference>
<dbReference type="OrthoDB" id="8912009at2"/>
<accession>C5TAX7</accession>
<gene>
    <name evidence="2" type="ORF">AcdelDRAFT_4057</name>
</gene>
<evidence type="ECO:0000313" key="2">
    <source>
        <dbReference type="EMBL" id="EER58366.1"/>
    </source>
</evidence>
<evidence type="ECO:0000313" key="3">
    <source>
        <dbReference type="Proteomes" id="UP000003856"/>
    </source>
</evidence>
<evidence type="ECO:0000256" key="1">
    <source>
        <dbReference type="SAM" id="MobiDB-lite"/>
    </source>
</evidence>
<name>C5TAX7_ACIDE</name>
<feature type="compositionally biased region" description="Polar residues" evidence="1">
    <location>
        <begin position="53"/>
        <end position="71"/>
    </location>
</feature>
<dbReference type="AlphaFoldDB" id="C5TAX7"/>
<keyword evidence="3" id="KW-1185">Reference proteome</keyword>
<reference evidence="2 3" key="1">
    <citation type="submission" date="2009-05" db="EMBL/GenBank/DDBJ databases">
        <title>The draft genome of Acidovorax delafieldii 2AN.</title>
        <authorList>
            <consortium name="US DOE Joint Genome Institute (JGI-PGF)"/>
            <person name="Lucas S."/>
            <person name="Copeland A."/>
            <person name="Lapidus A."/>
            <person name="Glavina del Rio T."/>
            <person name="Tice H."/>
            <person name="Bruce D."/>
            <person name="Goodwin L."/>
            <person name="Pitluck S."/>
            <person name="Larimer F."/>
            <person name="Land M.L."/>
            <person name="Hauser L."/>
            <person name="Shelobolina E.S."/>
            <person name="Picardal F."/>
            <person name="Roden E."/>
            <person name="Emerson D."/>
        </authorList>
    </citation>
    <scope>NUCLEOTIDE SEQUENCE [LARGE SCALE GENOMIC DNA]</scope>
    <source>
        <strain evidence="2 3">2AN</strain>
    </source>
</reference>